<evidence type="ECO:0000256" key="5">
    <source>
        <dbReference type="ARBA" id="ARBA00022573"/>
    </source>
</evidence>
<dbReference type="Proteomes" id="UP001597326">
    <property type="component" value="Unassembled WGS sequence"/>
</dbReference>
<dbReference type="InterPro" id="IPR004485">
    <property type="entry name" value="Cobalamin_biosynth_CobD/CbiB"/>
</dbReference>
<evidence type="ECO:0000256" key="2">
    <source>
        <dbReference type="ARBA" id="ARBA00004953"/>
    </source>
</evidence>
<proteinExistence type="inferred from homology"/>
<sequence length="412" mass="43342">MIGRAVGLALGTAADRLVPDPQHHHPVAWFGSWAAWLERHTWRDDRAAGALHVALCLAPLAALGLTAEAVGRRHPLARVATTALATWAVTGGASLAREGRVMADHLSAGDLASARARLGHLCGRLSDELDEPELARATLESVAENTADAVVAPLVWGALAGVPGLLLHRGINTLDAMVGHHNERYEHFGTAAARLDDAACWPAARITGALACLLAGERRSRAWQVMRRDAHDHPSPNGGWCESAFAGALGVQLGGRNVYPGGRVEHRGLLGDGPRPTAADLRAGVRLECRIQWAATALAAAALLAVPRKPAARRPRPFLGGPVAASTGQFPGLGRVSGIPAAGSAPWGRAGGAHESTPAPALLVLPRKSAARRPRAHRRGRMTPSGGRFPGMARACCTKAWPRPTWMTREAR</sequence>
<protein>
    <recommendedName>
        <fullName evidence="9">Cobalamin biosynthesis protein CobD</fullName>
    </recommendedName>
</protein>
<keyword evidence="12" id="KW-1185">Reference proteome</keyword>
<comment type="subcellular location">
    <subcellularLocation>
        <location evidence="1 9">Cell membrane</location>
        <topology evidence="1 9">Multi-pass membrane protein</topology>
    </subcellularLocation>
</comment>
<keyword evidence="4 9" id="KW-1003">Cell membrane</keyword>
<evidence type="ECO:0000256" key="8">
    <source>
        <dbReference type="ARBA" id="ARBA00023136"/>
    </source>
</evidence>
<dbReference type="HAMAP" id="MF_00024">
    <property type="entry name" value="CobD_CbiB"/>
    <property type="match status" value="1"/>
</dbReference>
<dbReference type="EMBL" id="JBHUFZ010000011">
    <property type="protein sequence ID" value="MFD1889649.1"/>
    <property type="molecule type" value="Genomic_DNA"/>
</dbReference>
<evidence type="ECO:0000256" key="9">
    <source>
        <dbReference type="HAMAP-Rule" id="MF_00024"/>
    </source>
</evidence>
<dbReference type="NCBIfam" id="NF002276">
    <property type="entry name" value="PRK01209.1-4"/>
    <property type="match status" value="1"/>
</dbReference>
<dbReference type="NCBIfam" id="TIGR00380">
    <property type="entry name" value="cobal_cbiB"/>
    <property type="match status" value="1"/>
</dbReference>
<organism evidence="11 12">
    <name type="scientific">Luteococcus peritonei</name>
    <dbReference type="NCBI Taxonomy" id="88874"/>
    <lineage>
        <taxon>Bacteria</taxon>
        <taxon>Bacillati</taxon>
        <taxon>Actinomycetota</taxon>
        <taxon>Actinomycetes</taxon>
        <taxon>Propionibacteriales</taxon>
        <taxon>Propionibacteriaceae</taxon>
        <taxon>Luteococcus</taxon>
    </lineage>
</organism>
<name>A0ABW4RV26_9ACTN</name>
<feature type="region of interest" description="Disordered" evidence="10">
    <location>
        <begin position="344"/>
        <end position="393"/>
    </location>
</feature>
<keyword evidence="7 9" id="KW-1133">Transmembrane helix</keyword>
<feature type="compositionally biased region" description="Basic residues" evidence="10">
    <location>
        <begin position="369"/>
        <end position="381"/>
    </location>
</feature>
<dbReference type="RefSeq" id="WP_386751657.1">
    <property type="nucleotide sequence ID" value="NZ_BAAAIX010000009.1"/>
</dbReference>
<evidence type="ECO:0000256" key="4">
    <source>
        <dbReference type="ARBA" id="ARBA00022475"/>
    </source>
</evidence>
<evidence type="ECO:0000313" key="12">
    <source>
        <dbReference type="Proteomes" id="UP001597326"/>
    </source>
</evidence>
<keyword evidence="8 9" id="KW-0472">Membrane</keyword>
<reference evidence="12" key="1">
    <citation type="journal article" date="2019" name="Int. J. Syst. Evol. Microbiol.">
        <title>The Global Catalogue of Microorganisms (GCM) 10K type strain sequencing project: providing services to taxonomists for standard genome sequencing and annotation.</title>
        <authorList>
            <consortium name="The Broad Institute Genomics Platform"/>
            <consortium name="The Broad Institute Genome Sequencing Center for Infectious Disease"/>
            <person name="Wu L."/>
            <person name="Ma J."/>
        </authorList>
    </citation>
    <scope>NUCLEOTIDE SEQUENCE [LARGE SCALE GENOMIC DNA]</scope>
    <source>
        <strain evidence="12">CAIM 431</strain>
    </source>
</reference>
<keyword evidence="6 9" id="KW-0812">Transmembrane</keyword>
<evidence type="ECO:0000256" key="10">
    <source>
        <dbReference type="SAM" id="MobiDB-lite"/>
    </source>
</evidence>
<dbReference type="PANTHER" id="PTHR34308">
    <property type="entry name" value="COBALAMIN BIOSYNTHESIS PROTEIN CBIB"/>
    <property type="match status" value="1"/>
</dbReference>
<evidence type="ECO:0000256" key="6">
    <source>
        <dbReference type="ARBA" id="ARBA00022692"/>
    </source>
</evidence>
<evidence type="ECO:0000256" key="1">
    <source>
        <dbReference type="ARBA" id="ARBA00004651"/>
    </source>
</evidence>
<comment type="caution">
    <text evidence="11">The sequence shown here is derived from an EMBL/GenBank/DDBJ whole genome shotgun (WGS) entry which is preliminary data.</text>
</comment>
<dbReference type="Pfam" id="PF03186">
    <property type="entry name" value="CobD_Cbib"/>
    <property type="match status" value="1"/>
</dbReference>
<comment type="function">
    <text evidence="9">Converts cobyric acid to cobinamide by the addition of aminopropanol on the F carboxylic group.</text>
</comment>
<evidence type="ECO:0000313" key="11">
    <source>
        <dbReference type="EMBL" id="MFD1889649.1"/>
    </source>
</evidence>
<comment type="pathway">
    <text evidence="2 9">Cofactor biosynthesis; adenosylcobalamin biosynthesis.</text>
</comment>
<dbReference type="PANTHER" id="PTHR34308:SF1">
    <property type="entry name" value="COBALAMIN BIOSYNTHESIS PROTEIN CBIB"/>
    <property type="match status" value="1"/>
</dbReference>
<accession>A0ABW4RV26</accession>
<evidence type="ECO:0000256" key="3">
    <source>
        <dbReference type="ARBA" id="ARBA00006263"/>
    </source>
</evidence>
<keyword evidence="5 9" id="KW-0169">Cobalamin biosynthesis</keyword>
<gene>
    <name evidence="9" type="primary">cobD</name>
    <name evidence="11" type="ORF">ACFSCS_05515</name>
</gene>
<comment type="similarity">
    <text evidence="3 9">Belongs to the CobD/CbiB family.</text>
</comment>
<evidence type="ECO:0000256" key="7">
    <source>
        <dbReference type="ARBA" id="ARBA00022989"/>
    </source>
</evidence>